<evidence type="ECO:0000313" key="1">
    <source>
        <dbReference type="EMBL" id="KJV63915.1"/>
    </source>
</evidence>
<evidence type="ECO:0000313" key="2">
    <source>
        <dbReference type="Proteomes" id="UP000033441"/>
    </source>
</evidence>
<gene>
    <name evidence="1" type="ORF">APHMUC_1050</name>
</gene>
<dbReference type="PATRIC" id="fig|1359152.3.peg.1102"/>
<sequence length="39" mass="4655">MPTVYEELDIPRAYARTLITKNKTKCIRDRGRVLLEMMK</sequence>
<dbReference type="Proteomes" id="UP000033441">
    <property type="component" value="Unassembled WGS sequence"/>
</dbReference>
<organism evidence="1 2">
    <name type="scientific">Anaplasma phagocytophilum str. ApMUC09</name>
    <dbReference type="NCBI Taxonomy" id="1359152"/>
    <lineage>
        <taxon>Bacteria</taxon>
        <taxon>Pseudomonadati</taxon>
        <taxon>Pseudomonadota</taxon>
        <taxon>Alphaproteobacteria</taxon>
        <taxon>Rickettsiales</taxon>
        <taxon>Anaplasmataceae</taxon>
        <taxon>Anaplasma</taxon>
        <taxon>phagocytophilum group</taxon>
    </lineage>
</organism>
<dbReference type="AlphaFoldDB" id="A0A0F3N787"/>
<protein>
    <submittedName>
        <fullName evidence="1">Uncharacterized protein</fullName>
    </submittedName>
</protein>
<proteinExistence type="predicted"/>
<comment type="caution">
    <text evidence="1">The sequence shown here is derived from an EMBL/GenBank/DDBJ whole genome shotgun (WGS) entry which is preliminary data.</text>
</comment>
<dbReference type="EMBL" id="LANV01000001">
    <property type="protein sequence ID" value="KJV63915.1"/>
    <property type="molecule type" value="Genomic_DNA"/>
</dbReference>
<name>A0A0F3N787_ANAPH</name>
<accession>A0A0F3N787</accession>
<reference evidence="1 2" key="1">
    <citation type="submission" date="2015-02" db="EMBL/GenBank/DDBJ databases">
        <title>Genome Sequencing of Rickettsiales.</title>
        <authorList>
            <person name="Daugherty S.C."/>
            <person name="Su Q."/>
            <person name="Abolude K."/>
            <person name="Beier-Sexton M."/>
            <person name="Carlyon J.A."/>
            <person name="Carter R."/>
            <person name="Day N.P."/>
            <person name="Dumler S.J."/>
            <person name="Dyachenko V."/>
            <person name="Godinez A."/>
            <person name="Kurtti T.J."/>
            <person name="Lichay M."/>
            <person name="Mullins K.E."/>
            <person name="Ott S."/>
            <person name="Pappas-Brown V."/>
            <person name="Paris D.H."/>
            <person name="Patel P."/>
            <person name="Richards A.L."/>
            <person name="Sadzewicz L."/>
            <person name="Sears K."/>
            <person name="Seidman D."/>
            <person name="Sengamalay N."/>
            <person name="Stenos J."/>
            <person name="Tallon L.J."/>
            <person name="Vincent G."/>
            <person name="Fraser C.M."/>
            <person name="Munderloh U."/>
            <person name="Dunning-Hotopp J.C."/>
        </authorList>
    </citation>
    <scope>NUCLEOTIDE SEQUENCE [LARGE SCALE GENOMIC DNA]</scope>
    <source>
        <strain evidence="1 2">ApMUC09</strain>
    </source>
</reference>